<feature type="chain" id="PRO_5039539355" description="Transmembrane protein" evidence="3">
    <location>
        <begin position="35"/>
        <end position="342"/>
    </location>
</feature>
<evidence type="ECO:0000256" key="1">
    <source>
        <dbReference type="SAM" id="MobiDB-lite"/>
    </source>
</evidence>
<dbReference type="EMBL" id="CACRSM010000002">
    <property type="protein sequence ID" value="VYS93789.1"/>
    <property type="molecule type" value="Genomic_DNA"/>
</dbReference>
<evidence type="ECO:0008006" key="5">
    <source>
        <dbReference type="Google" id="ProtNLM"/>
    </source>
</evidence>
<keyword evidence="2" id="KW-1133">Transmembrane helix</keyword>
<proteinExistence type="predicted"/>
<feature type="region of interest" description="Disordered" evidence="1">
    <location>
        <begin position="283"/>
        <end position="342"/>
    </location>
</feature>
<feature type="transmembrane region" description="Helical" evidence="2">
    <location>
        <begin position="241"/>
        <end position="261"/>
    </location>
</feature>
<accession>A0A6N2SL39</accession>
<protein>
    <recommendedName>
        <fullName evidence="5">Transmembrane protein</fullName>
    </recommendedName>
</protein>
<feature type="compositionally biased region" description="Polar residues" evidence="1">
    <location>
        <begin position="309"/>
        <end position="333"/>
    </location>
</feature>
<organism evidence="4">
    <name type="scientific">Schaalia odontolytica</name>
    <dbReference type="NCBI Taxonomy" id="1660"/>
    <lineage>
        <taxon>Bacteria</taxon>
        <taxon>Bacillati</taxon>
        <taxon>Actinomycetota</taxon>
        <taxon>Actinomycetes</taxon>
        <taxon>Actinomycetales</taxon>
        <taxon>Actinomycetaceae</taxon>
        <taxon>Schaalia</taxon>
    </lineage>
</organism>
<name>A0A6N2SL39_9ACTO</name>
<keyword evidence="3" id="KW-0732">Signal</keyword>
<evidence type="ECO:0000256" key="3">
    <source>
        <dbReference type="SAM" id="SignalP"/>
    </source>
</evidence>
<feature type="compositionally biased region" description="Low complexity" evidence="1">
    <location>
        <begin position="288"/>
        <end position="305"/>
    </location>
</feature>
<sequence length="342" mass="37038">MLFSFPRPTARSFLACAFACGFLVSIGLSAPTHAQEQEVSITESVYVRGSGRSQYEIWVFDRTQTMTEAACEAVPLAQQWSVVEFEANSSYNYCRIETDFNRRKNPYVAVDSSGHLTFAAQPVKIEDLNLGLPSNTVVSSHRFSLTGRNLNTSLVSEGASVRRDDSGDTIHWDEVSEEVVAAEGTVEIDDRFHAQEREDFNGISAVEVPTDLQAPNVTTPSSDTGTGGLGRMFFRTPGMRLVLFSCVFITAVLVAISAVLISRRNKKKTAYYQSGFSSYQAGVSIPQPYGSTTPTGTYTPPSMGPQAGSAPTSPYQGSPSAGTQLPSPSSSGWHNPFEPPKN</sequence>
<reference evidence="4" key="1">
    <citation type="submission" date="2019-11" db="EMBL/GenBank/DDBJ databases">
        <authorList>
            <person name="Feng L."/>
        </authorList>
    </citation>
    <scope>NUCLEOTIDE SEQUENCE</scope>
    <source>
        <strain evidence="4">AodontolyticusLFYP35</strain>
    </source>
</reference>
<dbReference type="AlphaFoldDB" id="A0A6N2SL39"/>
<evidence type="ECO:0000256" key="2">
    <source>
        <dbReference type="SAM" id="Phobius"/>
    </source>
</evidence>
<keyword evidence="2" id="KW-0812">Transmembrane</keyword>
<keyword evidence="2" id="KW-0472">Membrane</keyword>
<feature type="signal peptide" evidence="3">
    <location>
        <begin position="1"/>
        <end position="34"/>
    </location>
</feature>
<gene>
    <name evidence="4" type="ORF">AOLFYP35_00905</name>
</gene>
<evidence type="ECO:0000313" key="4">
    <source>
        <dbReference type="EMBL" id="VYS93789.1"/>
    </source>
</evidence>